<comment type="caution">
    <text evidence="6">The sequence shown here is derived from an EMBL/GenBank/DDBJ whole genome shotgun (WGS) entry which is preliminary data.</text>
</comment>
<dbReference type="Gene3D" id="2.130.10.10">
    <property type="entry name" value="YVTN repeat-like/Quinoprotein amine dehydrogenase"/>
    <property type="match status" value="2"/>
</dbReference>
<feature type="domain" description="F-box" evidence="5">
    <location>
        <begin position="30"/>
        <end position="76"/>
    </location>
</feature>
<evidence type="ECO:0000256" key="1">
    <source>
        <dbReference type="ARBA" id="ARBA00022574"/>
    </source>
</evidence>
<dbReference type="InterPro" id="IPR036322">
    <property type="entry name" value="WD40_repeat_dom_sf"/>
</dbReference>
<dbReference type="InterPro" id="IPR001810">
    <property type="entry name" value="F-box_dom"/>
</dbReference>
<dbReference type="InterPro" id="IPR036047">
    <property type="entry name" value="F-box-like_dom_sf"/>
</dbReference>
<evidence type="ECO:0000256" key="4">
    <source>
        <dbReference type="SAM" id="MobiDB-lite"/>
    </source>
</evidence>
<dbReference type="PROSITE" id="PS50082">
    <property type="entry name" value="WD_REPEATS_2"/>
    <property type="match status" value="5"/>
</dbReference>
<evidence type="ECO:0000259" key="5">
    <source>
        <dbReference type="PROSITE" id="PS50181"/>
    </source>
</evidence>
<evidence type="ECO:0000313" key="7">
    <source>
        <dbReference type="Proteomes" id="UP000663861"/>
    </source>
</evidence>
<dbReference type="InterPro" id="IPR020472">
    <property type="entry name" value="WD40_PAC1"/>
</dbReference>
<evidence type="ECO:0000256" key="2">
    <source>
        <dbReference type="ARBA" id="ARBA00022737"/>
    </source>
</evidence>
<organism evidence="6 7">
    <name type="scientific">Rhizoctonia solani</name>
    <dbReference type="NCBI Taxonomy" id="456999"/>
    <lineage>
        <taxon>Eukaryota</taxon>
        <taxon>Fungi</taxon>
        <taxon>Dikarya</taxon>
        <taxon>Basidiomycota</taxon>
        <taxon>Agaricomycotina</taxon>
        <taxon>Agaricomycetes</taxon>
        <taxon>Cantharellales</taxon>
        <taxon>Ceratobasidiaceae</taxon>
        <taxon>Rhizoctonia</taxon>
    </lineage>
</organism>
<dbReference type="InterPro" id="IPR015943">
    <property type="entry name" value="WD40/YVTN_repeat-like_dom_sf"/>
</dbReference>
<dbReference type="SMART" id="SM00256">
    <property type="entry name" value="FBOX"/>
    <property type="match status" value="1"/>
</dbReference>
<keyword evidence="2" id="KW-0677">Repeat</keyword>
<dbReference type="PROSITE" id="PS50181">
    <property type="entry name" value="FBOX"/>
    <property type="match status" value="1"/>
</dbReference>
<dbReference type="Pfam" id="PF00400">
    <property type="entry name" value="WD40"/>
    <property type="match status" value="6"/>
</dbReference>
<name>A0A8H3HRG4_9AGAM</name>
<dbReference type="SUPFAM" id="SSF50978">
    <property type="entry name" value="WD40 repeat-like"/>
    <property type="match status" value="1"/>
</dbReference>
<dbReference type="InterPro" id="IPR019775">
    <property type="entry name" value="WD40_repeat_CS"/>
</dbReference>
<dbReference type="InterPro" id="IPR001680">
    <property type="entry name" value="WD40_rpt"/>
</dbReference>
<evidence type="ECO:0000256" key="3">
    <source>
        <dbReference type="PROSITE-ProRule" id="PRU00221"/>
    </source>
</evidence>
<evidence type="ECO:0000313" key="6">
    <source>
        <dbReference type="EMBL" id="CAE6529346.1"/>
    </source>
</evidence>
<sequence length="584" mass="64262">MTELAYQLLMTLPRSHLAELHRNLAPKLKVDIVASLPPEISFSVLSYLPYSDLLTCSLVSKKWHALANDQELWKRLCHLRGWEWKTPRTSIATQQPGRRSDVVDVDEGVGEEEAEYVDSSVAGPSTQRTRSHDSGFVSMLSDTSASLVIPPLPRPSSVQQIGLALSRLDRPTTLLHSRILPTVTNHSIGINADYKLLHQTRMLLNARMRNASFRMTVLPLGEPTPSLLPHSLAKGHTSTIYCLALYTHPLTKQQHLLTGSRDCTILEWDLCARRPVRCFKGAHFGSVLNLAVSGEWMVTGGSDGQVVVWNLITGAVHKARRDTEDSVLCVRASSKTIVACGKDRQLRIYSLPDLKLVHILMSHRAAVNALSLSPDGLFVISASGDRSVRIWDTVTGKIVASLEGWHSRGIASIDFHPPYIVSGSSDKHIRVFNLQTREGWSTCCDSTHTTRPELPNNLPASLTSGPDFEPPVEPPRAPLPLVPSSQVCQSCHGLGTVAKPRVGHKDLVRTVAMNHDFVVSGSYDETIKVWDRQTGALLGDLTGGHTGRVFGVVFDSTKIISCGEDQKICIWDLSFGLDTSFIRL</sequence>
<dbReference type="GO" id="GO:1990234">
    <property type="term" value="C:transferase complex"/>
    <property type="evidence" value="ECO:0007669"/>
    <property type="project" value="UniProtKB-ARBA"/>
</dbReference>
<dbReference type="PRINTS" id="PR00320">
    <property type="entry name" value="GPROTEINBRPT"/>
</dbReference>
<dbReference type="PANTHER" id="PTHR22847">
    <property type="entry name" value="WD40 REPEAT PROTEIN"/>
    <property type="match status" value="1"/>
</dbReference>
<dbReference type="Pfam" id="PF12937">
    <property type="entry name" value="F-box-like"/>
    <property type="match status" value="1"/>
</dbReference>
<feature type="region of interest" description="Disordered" evidence="4">
    <location>
        <begin position="447"/>
        <end position="468"/>
    </location>
</feature>
<feature type="repeat" description="WD" evidence="3">
    <location>
        <begin position="360"/>
        <end position="401"/>
    </location>
</feature>
<accession>A0A8H3HRG4</accession>
<dbReference type="SMART" id="SM00320">
    <property type="entry name" value="WD40"/>
    <property type="match status" value="7"/>
</dbReference>
<feature type="repeat" description="WD" evidence="3">
    <location>
        <begin position="542"/>
        <end position="574"/>
    </location>
</feature>
<dbReference type="Gene3D" id="1.20.1280.50">
    <property type="match status" value="1"/>
</dbReference>
<dbReference type="Proteomes" id="UP000663861">
    <property type="component" value="Unassembled WGS sequence"/>
</dbReference>
<dbReference type="EMBL" id="CAJMWY010004368">
    <property type="protein sequence ID" value="CAE6529346.1"/>
    <property type="molecule type" value="Genomic_DNA"/>
</dbReference>
<dbReference type="PROSITE" id="PS00678">
    <property type="entry name" value="WD_REPEATS_1"/>
    <property type="match status" value="2"/>
</dbReference>
<feature type="repeat" description="WD" evidence="3">
    <location>
        <begin position="406"/>
        <end position="442"/>
    </location>
</feature>
<reference evidence="6" key="1">
    <citation type="submission" date="2021-01" db="EMBL/GenBank/DDBJ databases">
        <authorList>
            <person name="Kaushik A."/>
        </authorList>
    </citation>
    <scope>NUCLEOTIDE SEQUENCE</scope>
    <source>
        <strain evidence="6">AG4-RS23</strain>
    </source>
</reference>
<dbReference type="PANTHER" id="PTHR22847:SF637">
    <property type="entry name" value="WD REPEAT DOMAIN 5B"/>
    <property type="match status" value="1"/>
</dbReference>
<feature type="repeat" description="WD" evidence="3">
    <location>
        <begin position="280"/>
        <end position="319"/>
    </location>
</feature>
<dbReference type="CDD" id="cd00200">
    <property type="entry name" value="WD40"/>
    <property type="match status" value="1"/>
</dbReference>
<gene>
    <name evidence="6" type="ORF">RDB_LOCUS171049</name>
</gene>
<dbReference type="SUPFAM" id="SSF81383">
    <property type="entry name" value="F-box domain"/>
    <property type="match status" value="1"/>
</dbReference>
<proteinExistence type="predicted"/>
<dbReference type="AlphaFoldDB" id="A0A8H3HRG4"/>
<protein>
    <recommendedName>
        <fullName evidence="5">F-box domain-containing protein</fullName>
    </recommendedName>
</protein>
<dbReference type="PROSITE" id="PS50294">
    <property type="entry name" value="WD_REPEATS_REGION"/>
    <property type="match status" value="2"/>
</dbReference>
<keyword evidence="1 3" id="KW-0853">WD repeat</keyword>
<feature type="repeat" description="WD" evidence="3">
    <location>
        <begin position="501"/>
        <end position="540"/>
    </location>
</feature>